<evidence type="ECO:0000313" key="2">
    <source>
        <dbReference type="EMBL" id="THU45904.1"/>
    </source>
</evidence>
<gene>
    <name evidence="2" type="ORF">C4D60_Mb02t22880</name>
</gene>
<name>A0A4S8IE18_MUSBA</name>
<reference evidence="2 3" key="1">
    <citation type="journal article" date="2019" name="Nat. Plants">
        <title>Genome sequencing of Musa balbisiana reveals subgenome evolution and function divergence in polyploid bananas.</title>
        <authorList>
            <person name="Yao X."/>
        </authorList>
    </citation>
    <scope>NUCLEOTIDE SEQUENCE [LARGE SCALE GENOMIC DNA]</scope>
    <source>
        <strain evidence="3">cv. DH-PKW</strain>
        <tissue evidence="2">Leaves</tissue>
    </source>
</reference>
<organism evidence="2 3">
    <name type="scientific">Musa balbisiana</name>
    <name type="common">Banana</name>
    <dbReference type="NCBI Taxonomy" id="52838"/>
    <lineage>
        <taxon>Eukaryota</taxon>
        <taxon>Viridiplantae</taxon>
        <taxon>Streptophyta</taxon>
        <taxon>Embryophyta</taxon>
        <taxon>Tracheophyta</taxon>
        <taxon>Spermatophyta</taxon>
        <taxon>Magnoliopsida</taxon>
        <taxon>Liliopsida</taxon>
        <taxon>Zingiberales</taxon>
        <taxon>Musaceae</taxon>
        <taxon>Musa</taxon>
    </lineage>
</organism>
<accession>A0A4S8IE18</accession>
<evidence type="ECO:0000256" key="1">
    <source>
        <dbReference type="SAM" id="MobiDB-lite"/>
    </source>
</evidence>
<dbReference type="Proteomes" id="UP000317650">
    <property type="component" value="Chromosome 2"/>
</dbReference>
<sequence>MRSYCRSSGTTRGGIASSSGSPTAPNEAAVAPYDALTSPKLAELTSSSIFRHDAAPGSAASKLGDGVSVAKEEATYIQGTKAIGCCDRSNQFISSILQFTSDLSSSGIAIKSVSSAT</sequence>
<dbReference type="EMBL" id="PYDT01000011">
    <property type="protein sequence ID" value="THU45904.1"/>
    <property type="molecule type" value="Genomic_DNA"/>
</dbReference>
<evidence type="ECO:0000313" key="3">
    <source>
        <dbReference type="Proteomes" id="UP000317650"/>
    </source>
</evidence>
<feature type="compositionally biased region" description="Polar residues" evidence="1">
    <location>
        <begin position="1"/>
        <end position="24"/>
    </location>
</feature>
<protein>
    <submittedName>
        <fullName evidence="2">Uncharacterized protein</fullName>
    </submittedName>
</protein>
<feature type="region of interest" description="Disordered" evidence="1">
    <location>
        <begin position="1"/>
        <end position="27"/>
    </location>
</feature>
<dbReference type="AlphaFoldDB" id="A0A4S8IE18"/>
<proteinExistence type="predicted"/>
<keyword evidence="3" id="KW-1185">Reference proteome</keyword>
<comment type="caution">
    <text evidence="2">The sequence shown here is derived from an EMBL/GenBank/DDBJ whole genome shotgun (WGS) entry which is preliminary data.</text>
</comment>